<gene>
    <name evidence="1" type="ORF">TSUD_27170</name>
</gene>
<sequence>MDMEPNFLVFLFEFVGNVKREGKWKFRWVEGVVPLVVVREEDDEGGRGMKRKSSIEER</sequence>
<keyword evidence="2" id="KW-1185">Reference proteome</keyword>
<dbReference type="EMBL" id="DF973277">
    <property type="protein sequence ID" value="GAU23808.1"/>
    <property type="molecule type" value="Genomic_DNA"/>
</dbReference>
<dbReference type="Proteomes" id="UP000242715">
    <property type="component" value="Unassembled WGS sequence"/>
</dbReference>
<name>A0A2Z6LZQ7_TRISU</name>
<dbReference type="AlphaFoldDB" id="A0A2Z6LZQ7"/>
<proteinExistence type="predicted"/>
<protein>
    <submittedName>
        <fullName evidence="1">Uncharacterized protein</fullName>
    </submittedName>
</protein>
<reference evidence="2" key="1">
    <citation type="journal article" date="2017" name="Front. Plant Sci.">
        <title>Climate Clever Clovers: New Paradigm to Reduce the Environmental Footprint of Ruminants by Breeding Low Methanogenic Forages Utilizing Haplotype Variation.</title>
        <authorList>
            <person name="Kaur P."/>
            <person name="Appels R."/>
            <person name="Bayer P.E."/>
            <person name="Keeble-Gagnere G."/>
            <person name="Wang J."/>
            <person name="Hirakawa H."/>
            <person name="Shirasawa K."/>
            <person name="Vercoe P."/>
            <person name="Stefanova K."/>
            <person name="Durmic Z."/>
            <person name="Nichols P."/>
            <person name="Revell C."/>
            <person name="Isobe S.N."/>
            <person name="Edwards D."/>
            <person name="Erskine W."/>
        </authorList>
    </citation>
    <scope>NUCLEOTIDE SEQUENCE [LARGE SCALE GENOMIC DNA]</scope>
    <source>
        <strain evidence="2">cv. Daliak</strain>
    </source>
</reference>
<evidence type="ECO:0000313" key="1">
    <source>
        <dbReference type="EMBL" id="GAU23808.1"/>
    </source>
</evidence>
<accession>A0A2Z6LZQ7</accession>
<evidence type="ECO:0000313" key="2">
    <source>
        <dbReference type="Proteomes" id="UP000242715"/>
    </source>
</evidence>
<organism evidence="1 2">
    <name type="scientific">Trifolium subterraneum</name>
    <name type="common">Subterranean clover</name>
    <dbReference type="NCBI Taxonomy" id="3900"/>
    <lineage>
        <taxon>Eukaryota</taxon>
        <taxon>Viridiplantae</taxon>
        <taxon>Streptophyta</taxon>
        <taxon>Embryophyta</taxon>
        <taxon>Tracheophyta</taxon>
        <taxon>Spermatophyta</taxon>
        <taxon>Magnoliopsida</taxon>
        <taxon>eudicotyledons</taxon>
        <taxon>Gunneridae</taxon>
        <taxon>Pentapetalae</taxon>
        <taxon>rosids</taxon>
        <taxon>fabids</taxon>
        <taxon>Fabales</taxon>
        <taxon>Fabaceae</taxon>
        <taxon>Papilionoideae</taxon>
        <taxon>50 kb inversion clade</taxon>
        <taxon>NPAAA clade</taxon>
        <taxon>Hologalegina</taxon>
        <taxon>IRL clade</taxon>
        <taxon>Trifolieae</taxon>
        <taxon>Trifolium</taxon>
    </lineage>
</organism>